<dbReference type="InterPro" id="IPR011335">
    <property type="entry name" value="Restrct_endonuc-II-like"/>
</dbReference>
<name>A0A1G5HLF1_9BACL</name>
<dbReference type="AlphaFoldDB" id="A0A1G5HLF1"/>
<dbReference type="EMBL" id="FMVM01000007">
    <property type="protein sequence ID" value="SCY64732.1"/>
    <property type="molecule type" value="Genomic_DNA"/>
</dbReference>
<keyword evidence="2" id="KW-1185">Reference proteome</keyword>
<gene>
    <name evidence="1" type="ORF">SAMN05720606_10783</name>
</gene>
<sequence length="637" mass="74315">MFMYEAEEIKSAEILNNLIHDTYQNYNLDEVLKIIKMTGFCVDYFGSGKPKNEKMYDKAIETLDSLISDIDEVKKLRAFQTEVTILNSLYKKLTDEYVVPIEQQIPNDIHVAAYLIGLELFLSNDINLLKYKSELNNNRADYFENVAESAGNVLQYLLKYKKFPLKNSELKIDFEMTKLAFSHVRSSGNREILDILREAWSYFDVDIKQGDIIEATSKSDKTMGKQISHMKFLDVRNAKQARHGYTQMQMFGNNSTISKTRKLPPNGFISYNERMTCDFIEEYFSTRNLSLKFLDISIAEFVRAYSIVAVECERYLKKRKLKSKYTDISISDVCVSKTKRKWIYLFVEWGLSHKNAEKIFDVLVFDNNSKDLFDCPLIKVGEEYIVLPSIASVTDPSRALLSNLKSKKVEINIKGELFEEQVRTTIQRAGIQFIHLEKNNYECDVVFALDNDLFFVEAKHLNDPTSYREYIRNLDEIHDAVNQLNRIVDYYELQENLEVIKNKLGINSVNNVFRIVVTNTAQGEKLKINGVYAIDDIGFSGYMLRRPPRRHLMHKEAVHSTPVFQEFYEGVPNSKQLINFLEENPFIEHYKRRIEYVTYDYTEQLGLKFIDFGVKVNTIVNIDKLTQNELKELNELF</sequence>
<proteinExistence type="predicted"/>
<dbReference type="SUPFAM" id="SSF52980">
    <property type="entry name" value="Restriction endonuclease-like"/>
    <property type="match status" value="1"/>
</dbReference>
<organism evidence="1 2">
    <name type="scientific">Paenibacillus polysaccharolyticus</name>
    <dbReference type="NCBI Taxonomy" id="582692"/>
    <lineage>
        <taxon>Bacteria</taxon>
        <taxon>Bacillati</taxon>
        <taxon>Bacillota</taxon>
        <taxon>Bacilli</taxon>
        <taxon>Bacillales</taxon>
        <taxon>Paenibacillaceae</taxon>
        <taxon>Paenibacillus</taxon>
    </lineage>
</organism>
<dbReference type="Proteomes" id="UP000198538">
    <property type="component" value="Unassembled WGS sequence"/>
</dbReference>
<evidence type="ECO:0008006" key="3">
    <source>
        <dbReference type="Google" id="ProtNLM"/>
    </source>
</evidence>
<accession>A0A1G5HLF1</accession>
<protein>
    <recommendedName>
        <fullName evidence="3">Nuclease-related domain-containing protein</fullName>
    </recommendedName>
</protein>
<evidence type="ECO:0000313" key="2">
    <source>
        <dbReference type="Proteomes" id="UP000198538"/>
    </source>
</evidence>
<reference evidence="2" key="1">
    <citation type="submission" date="2016-10" db="EMBL/GenBank/DDBJ databases">
        <authorList>
            <person name="Varghese N."/>
            <person name="Submissions S."/>
        </authorList>
    </citation>
    <scope>NUCLEOTIDE SEQUENCE [LARGE SCALE GENOMIC DNA]</scope>
    <source>
        <strain evidence="2">BL9</strain>
    </source>
</reference>
<dbReference type="RefSeq" id="WP_090919232.1">
    <property type="nucleotide sequence ID" value="NZ_FMVM01000007.1"/>
</dbReference>
<evidence type="ECO:0000313" key="1">
    <source>
        <dbReference type="EMBL" id="SCY64732.1"/>
    </source>
</evidence>